<sequence>MKKQQGATLIEVLISVLVLAVGLLGVAATQTLSLKNGNGANQRYMAALAAQEIVERMRANPAGLAQGGYDGTVDGKETAKSCATACNVSDLASMDLYEWDQLLQTNLPASTGTIARNGDEVTVTVAWKQQHTGKNLGSSKGGTEDTDFVMTVEL</sequence>
<protein>
    <submittedName>
        <fullName evidence="1">Type IV pilus modification protein PilV</fullName>
    </submittedName>
</protein>
<proteinExistence type="predicted"/>
<dbReference type="NCBIfam" id="TIGR02523">
    <property type="entry name" value="type_IV_pilV"/>
    <property type="match status" value="1"/>
</dbReference>
<dbReference type="Proteomes" id="UP001597264">
    <property type="component" value="Unassembled WGS sequence"/>
</dbReference>
<name>A0ABW3UAN1_9GAMM</name>
<dbReference type="Pfam" id="PF07963">
    <property type="entry name" value="N_methyl"/>
    <property type="match status" value="1"/>
</dbReference>
<accession>A0ABW3UAN1</accession>
<gene>
    <name evidence="1" type="primary">pilV</name>
    <name evidence="1" type="ORF">ACFQ2X_15365</name>
</gene>
<reference evidence="2" key="1">
    <citation type="journal article" date="2019" name="Int. J. Syst. Evol. Microbiol.">
        <title>The Global Catalogue of Microorganisms (GCM) 10K type strain sequencing project: providing services to taxonomists for standard genome sequencing and annotation.</title>
        <authorList>
            <consortium name="The Broad Institute Genomics Platform"/>
            <consortium name="The Broad Institute Genome Sequencing Center for Infectious Disease"/>
            <person name="Wu L."/>
            <person name="Ma J."/>
        </authorList>
    </citation>
    <scope>NUCLEOTIDE SEQUENCE [LARGE SCALE GENOMIC DNA]</scope>
    <source>
        <strain evidence="2">CCUG 54356</strain>
    </source>
</reference>
<comment type="caution">
    <text evidence="1">The sequence shown here is derived from an EMBL/GenBank/DDBJ whole genome shotgun (WGS) entry which is preliminary data.</text>
</comment>
<evidence type="ECO:0000313" key="2">
    <source>
        <dbReference type="Proteomes" id="UP001597264"/>
    </source>
</evidence>
<organism evidence="1 2">
    <name type="scientific">Microbulbifer celer</name>
    <dbReference type="NCBI Taxonomy" id="435905"/>
    <lineage>
        <taxon>Bacteria</taxon>
        <taxon>Pseudomonadati</taxon>
        <taxon>Pseudomonadota</taxon>
        <taxon>Gammaproteobacteria</taxon>
        <taxon>Cellvibrionales</taxon>
        <taxon>Microbulbiferaceae</taxon>
        <taxon>Microbulbifer</taxon>
    </lineage>
</organism>
<dbReference type="RefSeq" id="WP_230435591.1">
    <property type="nucleotide sequence ID" value="NZ_CP087715.1"/>
</dbReference>
<dbReference type="InterPro" id="IPR013362">
    <property type="entry name" value="Pilus_4_PilV"/>
</dbReference>
<evidence type="ECO:0000313" key="1">
    <source>
        <dbReference type="EMBL" id="MFD1217983.1"/>
    </source>
</evidence>
<dbReference type="InterPro" id="IPR012902">
    <property type="entry name" value="N_methyl_site"/>
</dbReference>
<keyword evidence="2" id="KW-1185">Reference proteome</keyword>
<dbReference type="EMBL" id="JBHTLR010000022">
    <property type="protein sequence ID" value="MFD1217983.1"/>
    <property type="molecule type" value="Genomic_DNA"/>
</dbReference>